<comment type="caution">
    <text evidence="2">The sequence shown here is derived from an EMBL/GenBank/DDBJ whole genome shotgun (WGS) entry which is preliminary data.</text>
</comment>
<evidence type="ECO:0000313" key="3">
    <source>
        <dbReference type="Proteomes" id="UP000783213"/>
    </source>
</evidence>
<evidence type="ECO:0000256" key="1">
    <source>
        <dbReference type="SAM" id="SignalP"/>
    </source>
</evidence>
<dbReference type="Proteomes" id="UP000783213">
    <property type="component" value="Unassembled WGS sequence"/>
</dbReference>
<organism evidence="2 3">
    <name type="scientific">Botrytis deweyae</name>
    <dbReference type="NCBI Taxonomy" id="2478750"/>
    <lineage>
        <taxon>Eukaryota</taxon>
        <taxon>Fungi</taxon>
        <taxon>Dikarya</taxon>
        <taxon>Ascomycota</taxon>
        <taxon>Pezizomycotina</taxon>
        <taxon>Leotiomycetes</taxon>
        <taxon>Helotiales</taxon>
        <taxon>Sclerotiniaceae</taxon>
        <taxon>Botrytis</taxon>
    </lineage>
</organism>
<keyword evidence="3" id="KW-1185">Reference proteome</keyword>
<evidence type="ECO:0000313" key="2">
    <source>
        <dbReference type="EMBL" id="KAF7918541.1"/>
    </source>
</evidence>
<accession>A0ABQ7IBK7</accession>
<feature type="chain" id="PRO_5045163618" evidence="1">
    <location>
        <begin position="20"/>
        <end position="64"/>
    </location>
</feature>
<proteinExistence type="predicted"/>
<gene>
    <name evidence="2" type="ORF">EAE98_009784</name>
</gene>
<reference evidence="2 3" key="1">
    <citation type="journal article" date="2020" name="Genome Biol. Evol.">
        <title>Comparative genomics of Sclerotiniaceae.</title>
        <authorList>
            <person name="Valero Jimenez C.A."/>
            <person name="Steentjes M."/>
            <person name="Scholten O.E."/>
            <person name="Van Kan J.A.L."/>
        </authorList>
    </citation>
    <scope>NUCLEOTIDE SEQUENCE [LARGE SCALE GENOMIC DNA]</scope>
    <source>
        <strain evidence="2 3">B1</strain>
    </source>
</reference>
<keyword evidence="1" id="KW-0732">Signal</keyword>
<dbReference type="GeneID" id="62236555"/>
<protein>
    <submittedName>
        <fullName evidence="2">Uncharacterized protein</fullName>
    </submittedName>
</protein>
<dbReference type="RefSeq" id="XP_038806344.1">
    <property type="nucleotide sequence ID" value="XM_038957405.1"/>
</dbReference>
<name>A0ABQ7IBK7_9HELO</name>
<dbReference type="EMBL" id="RCSX01000030">
    <property type="protein sequence ID" value="KAF7918541.1"/>
    <property type="molecule type" value="Genomic_DNA"/>
</dbReference>
<feature type="signal peptide" evidence="1">
    <location>
        <begin position="1"/>
        <end position="19"/>
    </location>
</feature>
<sequence>MKFSWDLLVSALIYVHALAGEILRRPAARFKRPASEVFAESHGNDEDFAGTQTLKRAGVHFQSY</sequence>